<keyword evidence="1" id="KW-0812">Transmembrane</keyword>
<evidence type="ECO:0000313" key="2">
    <source>
        <dbReference type="EMBL" id="GAA2030941.1"/>
    </source>
</evidence>
<keyword evidence="1" id="KW-1133">Transmembrane helix</keyword>
<organism evidence="2 3">
    <name type="scientific">Catenulispora yoronensis</name>
    <dbReference type="NCBI Taxonomy" id="450799"/>
    <lineage>
        <taxon>Bacteria</taxon>
        <taxon>Bacillati</taxon>
        <taxon>Actinomycetota</taxon>
        <taxon>Actinomycetes</taxon>
        <taxon>Catenulisporales</taxon>
        <taxon>Catenulisporaceae</taxon>
        <taxon>Catenulispora</taxon>
    </lineage>
</organism>
<keyword evidence="1" id="KW-0472">Membrane</keyword>
<dbReference type="EMBL" id="BAAAQN010000017">
    <property type="protein sequence ID" value="GAA2030941.1"/>
    <property type="molecule type" value="Genomic_DNA"/>
</dbReference>
<reference evidence="2 3" key="1">
    <citation type="journal article" date="2019" name="Int. J. Syst. Evol. Microbiol.">
        <title>The Global Catalogue of Microorganisms (GCM) 10K type strain sequencing project: providing services to taxonomists for standard genome sequencing and annotation.</title>
        <authorList>
            <consortium name="The Broad Institute Genomics Platform"/>
            <consortium name="The Broad Institute Genome Sequencing Center for Infectious Disease"/>
            <person name="Wu L."/>
            <person name="Ma J."/>
        </authorList>
    </citation>
    <scope>NUCLEOTIDE SEQUENCE [LARGE SCALE GENOMIC DNA]</scope>
    <source>
        <strain evidence="2 3">JCM 16014</strain>
    </source>
</reference>
<comment type="caution">
    <text evidence="2">The sequence shown here is derived from an EMBL/GenBank/DDBJ whole genome shotgun (WGS) entry which is preliminary data.</text>
</comment>
<sequence length="210" mass="22066">MEAAGQTLQAPLACPHCRQVERVQHVPAIYRNGLGVYHGTSSAAGVAGGHVAYGYAVHGGVTISGLSSALSPAPAPRKAGWLLGASLFFIPPLALMVRIALNMTRHGSPSAVTAAQKGGYAFGTWLMPVFFLLPVVLFLGAFVRRVRRNTAVLRGQPAAIALWNQGWYCDRCGGAFFPVGTPAPVPTGQLLHLGAFRHVVWSAGGYAHVS</sequence>
<keyword evidence="3" id="KW-1185">Reference proteome</keyword>
<evidence type="ECO:0000256" key="1">
    <source>
        <dbReference type="SAM" id="Phobius"/>
    </source>
</evidence>
<dbReference type="Proteomes" id="UP001500751">
    <property type="component" value="Unassembled WGS sequence"/>
</dbReference>
<feature type="transmembrane region" description="Helical" evidence="1">
    <location>
        <begin position="81"/>
        <end position="101"/>
    </location>
</feature>
<name>A0ABN2U851_9ACTN</name>
<proteinExistence type="predicted"/>
<accession>A0ABN2U851</accession>
<protein>
    <submittedName>
        <fullName evidence="2">Uncharacterized protein</fullName>
    </submittedName>
</protein>
<feature type="transmembrane region" description="Helical" evidence="1">
    <location>
        <begin position="121"/>
        <end position="143"/>
    </location>
</feature>
<gene>
    <name evidence="2" type="ORF">GCM10009839_33500</name>
</gene>
<evidence type="ECO:0000313" key="3">
    <source>
        <dbReference type="Proteomes" id="UP001500751"/>
    </source>
</evidence>